<keyword evidence="3" id="KW-1185">Reference proteome</keyword>
<dbReference type="KEGG" id="smam:Mal15_55320"/>
<dbReference type="PANTHER" id="PTHR36152">
    <property type="entry name" value="CYTOPLASMIC PROTEIN-RELATED"/>
    <property type="match status" value="1"/>
</dbReference>
<evidence type="ECO:0000313" key="2">
    <source>
        <dbReference type="EMBL" id="QEG01456.1"/>
    </source>
</evidence>
<evidence type="ECO:0000256" key="1">
    <source>
        <dbReference type="SAM" id="MobiDB-lite"/>
    </source>
</evidence>
<evidence type="ECO:0008006" key="4">
    <source>
        <dbReference type="Google" id="ProtNLM"/>
    </source>
</evidence>
<gene>
    <name evidence="2" type="ORF">Mal15_55320</name>
</gene>
<dbReference type="PANTHER" id="PTHR36152:SF5">
    <property type="entry name" value="PROTEIN HCP1"/>
    <property type="match status" value="1"/>
</dbReference>
<organism evidence="2 3">
    <name type="scientific">Stieleria maiorica</name>
    <dbReference type="NCBI Taxonomy" id="2795974"/>
    <lineage>
        <taxon>Bacteria</taxon>
        <taxon>Pseudomonadati</taxon>
        <taxon>Planctomycetota</taxon>
        <taxon>Planctomycetia</taxon>
        <taxon>Pirellulales</taxon>
        <taxon>Pirellulaceae</taxon>
        <taxon>Stieleria</taxon>
    </lineage>
</organism>
<dbReference type="AlphaFoldDB" id="A0A5B9MP77"/>
<feature type="region of interest" description="Disordered" evidence="1">
    <location>
        <begin position="140"/>
        <end position="163"/>
    </location>
</feature>
<dbReference type="InterPro" id="IPR036624">
    <property type="entry name" value="Hcp1-lik_sf"/>
</dbReference>
<reference evidence="2 3" key="1">
    <citation type="submission" date="2019-02" db="EMBL/GenBank/DDBJ databases">
        <title>Planctomycetal bacteria perform biofilm scaping via a novel small molecule.</title>
        <authorList>
            <person name="Jeske O."/>
            <person name="Boedeker C."/>
            <person name="Wiegand S."/>
            <person name="Breitling P."/>
            <person name="Kallscheuer N."/>
            <person name="Jogler M."/>
            <person name="Rohde M."/>
            <person name="Petersen J."/>
            <person name="Medema M.H."/>
            <person name="Surup F."/>
            <person name="Jogler C."/>
        </authorList>
    </citation>
    <scope>NUCLEOTIDE SEQUENCE [LARGE SCALE GENOMIC DNA]</scope>
    <source>
        <strain evidence="2 3">Mal15</strain>
    </source>
</reference>
<dbReference type="InterPro" id="IPR053165">
    <property type="entry name" value="HSI-I_assembly_Hcp1"/>
</dbReference>
<dbReference type="Proteomes" id="UP000321353">
    <property type="component" value="Chromosome"/>
</dbReference>
<dbReference type="Pfam" id="PF05638">
    <property type="entry name" value="T6SS_HCP"/>
    <property type="match status" value="1"/>
</dbReference>
<sequence>MAVDMFLDIEGEIKGESQDDKHKDEIDVLAWSWGMSQSGSFHVGGGGGAGKANFQDISVTKWIDAASPILMLYCANGDHFNKATLTVRKAGKKPLEYMIVEMKKVLVTSVSTGGSGGEDRLTENISLNFAEVEVKYKEQKADGSGGPVKGFKWNIPVNKGSSS</sequence>
<proteinExistence type="predicted"/>
<protein>
    <recommendedName>
        <fullName evidence="4">Type VI secretion system tube protein Hcp</fullName>
    </recommendedName>
</protein>
<dbReference type="RefSeq" id="WP_147870533.1">
    <property type="nucleotide sequence ID" value="NZ_CP036264.1"/>
</dbReference>
<dbReference type="Gene3D" id="2.30.110.20">
    <property type="entry name" value="Hcp1-like"/>
    <property type="match status" value="1"/>
</dbReference>
<dbReference type="EMBL" id="CP036264">
    <property type="protein sequence ID" value="QEG01456.1"/>
    <property type="molecule type" value="Genomic_DNA"/>
</dbReference>
<dbReference type="SUPFAM" id="SSF141452">
    <property type="entry name" value="Hcp1-like"/>
    <property type="match status" value="1"/>
</dbReference>
<accession>A0A5B9MP77</accession>
<evidence type="ECO:0000313" key="3">
    <source>
        <dbReference type="Proteomes" id="UP000321353"/>
    </source>
</evidence>
<dbReference type="InterPro" id="IPR008514">
    <property type="entry name" value="T6SS_Hcp"/>
</dbReference>
<name>A0A5B9MP77_9BACT</name>